<evidence type="ECO:0000259" key="4">
    <source>
        <dbReference type="PROSITE" id="PS51755"/>
    </source>
</evidence>
<dbReference type="InterPro" id="IPR036388">
    <property type="entry name" value="WH-like_DNA-bd_sf"/>
</dbReference>
<sequence length="377" mass="42118">MSENSAAESGYDGDYSDYSVYNSRRASYSADSVQYDDIDYHRDENDSLRVNTEKDAVLREKIAPFNKENKVESAPGLNVPQDANRASSTRNLKQARQTSQQVNNPAEKNSFADLKGVRNLINAWENLAVEEFNGPVHPNGLNPESDTGYESTAGSYLSTMYDSETATLNSIDSNGDDVPRNVSRRMSESSAAESGYDSEGDHNSLASTNELDHDPQVQVDETNHPGVLSDVTGRHPSDIKPQNELFFDLEMDSVDLIDVIIRLEDRGIIIKEKDLTPKLTVSDLIQLRKKESEVLALLCRKYPNPVHHSEFLDEVWGGGYVTSHSIAQVIRSLRKLLKKNGKNIILTIPKLGYRLGIEPQYDEGNEVKIFDFSQENA</sequence>
<dbReference type="EnsemblMetazoa" id="GBRI000066-RA">
    <property type="protein sequence ID" value="GBRI000066-PA"/>
    <property type="gene ID" value="GBRI000066"/>
</dbReference>
<dbReference type="SMART" id="SM00862">
    <property type="entry name" value="Trans_reg_C"/>
    <property type="match status" value="1"/>
</dbReference>
<keyword evidence="1 2" id="KW-0238">DNA-binding</keyword>
<dbReference type="VEuPathDB" id="VectorBase:GBRI000066"/>
<feature type="region of interest" description="Disordered" evidence="3">
    <location>
        <begin position="69"/>
        <end position="110"/>
    </location>
</feature>
<dbReference type="SUPFAM" id="SSF46894">
    <property type="entry name" value="C-terminal effector domain of the bipartite response regulators"/>
    <property type="match status" value="1"/>
</dbReference>
<feature type="region of interest" description="Disordered" evidence="3">
    <location>
        <begin position="167"/>
        <end position="236"/>
    </location>
</feature>
<evidence type="ECO:0000256" key="1">
    <source>
        <dbReference type="ARBA" id="ARBA00023125"/>
    </source>
</evidence>
<dbReference type="CDD" id="cd00383">
    <property type="entry name" value="trans_reg_C"/>
    <property type="match status" value="1"/>
</dbReference>
<feature type="DNA-binding region" description="OmpR/PhoB-type" evidence="2">
    <location>
        <begin position="258"/>
        <end position="357"/>
    </location>
</feature>
<evidence type="ECO:0000313" key="6">
    <source>
        <dbReference type="Proteomes" id="UP000091820"/>
    </source>
</evidence>
<dbReference type="AlphaFoldDB" id="A0A1A9VZ33"/>
<dbReference type="Pfam" id="PF00486">
    <property type="entry name" value="Trans_reg_C"/>
    <property type="match status" value="1"/>
</dbReference>
<dbReference type="Proteomes" id="UP000091820">
    <property type="component" value="Unassembled WGS sequence"/>
</dbReference>
<evidence type="ECO:0000313" key="5">
    <source>
        <dbReference type="EnsemblMetazoa" id="GBRI000066-PA"/>
    </source>
</evidence>
<feature type="domain" description="OmpR/PhoB-type" evidence="4">
    <location>
        <begin position="258"/>
        <end position="357"/>
    </location>
</feature>
<proteinExistence type="predicted"/>
<organism evidence="5 6">
    <name type="scientific">Glossina brevipalpis</name>
    <dbReference type="NCBI Taxonomy" id="37001"/>
    <lineage>
        <taxon>Eukaryota</taxon>
        <taxon>Metazoa</taxon>
        <taxon>Ecdysozoa</taxon>
        <taxon>Arthropoda</taxon>
        <taxon>Hexapoda</taxon>
        <taxon>Insecta</taxon>
        <taxon>Pterygota</taxon>
        <taxon>Neoptera</taxon>
        <taxon>Endopterygota</taxon>
        <taxon>Diptera</taxon>
        <taxon>Brachycera</taxon>
        <taxon>Muscomorpha</taxon>
        <taxon>Hippoboscoidea</taxon>
        <taxon>Glossinidae</taxon>
        <taxon>Glossina</taxon>
    </lineage>
</organism>
<dbReference type="SUPFAM" id="SSF47336">
    <property type="entry name" value="ACP-like"/>
    <property type="match status" value="1"/>
</dbReference>
<dbReference type="GO" id="GO:0000160">
    <property type="term" value="P:phosphorelay signal transduction system"/>
    <property type="evidence" value="ECO:0007669"/>
    <property type="project" value="InterPro"/>
</dbReference>
<dbReference type="PROSITE" id="PS51755">
    <property type="entry name" value="OMPR_PHOB"/>
    <property type="match status" value="1"/>
</dbReference>
<name>A0A1A9VZ33_9MUSC</name>
<feature type="compositionally biased region" description="Polar residues" evidence="3">
    <location>
        <begin position="84"/>
        <end position="107"/>
    </location>
</feature>
<dbReference type="InterPro" id="IPR001867">
    <property type="entry name" value="OmpR/PhoB-type_DNA-bd"/>
</dbReference>
<dbReference type="Gene3D" id="1.10.1200.10">
    <property type="entry name" value="ACP-like"/>
    <property type="match status" value="1"/>
</dbReference>
<reference evidence="5" key="2">
    <citation type="submission" date="2020-05" db="UniProtKB">
        <authorList>
            <consortium name="EnsemblMetazoa"/>
        </authorList>
    </citation>
    <scope>IDENTIFICATION</scope>
    <source>
        <strain evidence="5">IAEA</strain>
    </source>
</reference>
<dbReference type="GO" id="GO:0003677">
    <property type="term" value="F:DNA binding"/>
    <property type="evidence" value="ECO:0007669"/>
    <property type="project" value="UniProtKB-UniRule"/>
</dbReference>
<dbReference type="GO" id="GO:0006355">
    <property type="term" value="P:regulation of DNA-templated transcription"/>
    <property type="evidence" value="ECO:0007669"/>
    <property type="project" value="InterPro"/>
</dbReference>
<keyword evidence="6" id="KW-1185">Reference proteome</keyword>
<reference evidence="6" key="1">
    <citation type="submission" date="2014-03" db="EMBL/GenBank/DDBJ databases">
        <authorList>
            <person name="Aksoy S."/>
            <person name="Warren W."/>
            <person name="Wilson R.K."/>
        </authorList>
    </citation>
    <scope>NUCLEOTIDE SEQUENCE [LARGE SCALE GENOMIC DNA]</scope>
    <source>
        <strain evidence="6">IAEA</strain>
    </source>
</reference>
<dbReference type="InterPro" id="IPR016032">
    <property type="entry name" value="Sig_transdc_resp-reg_C-effctor"/>
</dbReference>
<dbReference type="InterPro" id="IPR036736">
    <property type="entry name" value="ACP-like_sf"/>
</dbReference>
<protein>
    <recommendedName>
        <fullName evidence="4">OmpR/PhoB-type domain-containing protein</fullName>
    </recommendedName>
</protein>
<evidence type="ECO:0000256" key="3">
    <source>
        <dbReference type="SAM" id="MobiDB-lite"/>
    </source>
</evidence>
<accession>A0A1A9VZ33</accession>
<dbReference type="Gene3D" id="1.10.10.10">
    <property type="entry name" value="Winged helix-like DNA-binding domain superfamily/Winged helix DNA-binding domain"/>
    <property type="match status" value="1"/>
</dbReference>
<evidence type="ECO:0000256" key="2">
    <source>
        <dbReference type="PROSITE-ProRule" id="PRU01091"/>
    </source>
</evidence>